<dbReference type="Proteomes" id="UP000189796">
    <property type="component" value="Chromosome I"/>
</dbReference>
<dbReference type="Gene3D" id="3.50.50.60">
    <property type="entry name" value="FAD/NAD(P)-binding domain"/>
    <property type="match status" value="2"/>
</dbReference>
<accession>A0A1M5YWY3</accession>
<organism evidence="5 6">
    <name type="scientific">Bradyrhizobium erythrophlei</name>
    <dbReference type="NCBI Taxonomy" id="1437360"/>
    <lineage>
        <taxon>Bacteria</taxon>
        <taxon>Pseudomonadati</taxon>
        <taxon>Pseudomonadota</taxon>
        <taxon>Alphaproteobacteria</taxon>
        <taxon>Hyphomicrobiales</taxon>
        <taxon>Nitrobacteraceae</taxon>
        <taxon>Bradyrhizobium</taxon>
    </lineage>
</organism>
<evidence type="ECO:0000259" key="4">
    <source>
        <dbReference type="Pfam" id="PF07992"/>
    </source>
</evidence>
<gene>
    <name evidence="5" type="ORF">SAMN05443248_8910</name>
</gene>
<protein>
    <recommendedName>
        <fullName evidence="1">Thioredoxin reductase</fullName>
    </recommendedName>
</protein>
<dbReference type="SUPFAM" id="SSF51905">
    <property type="entry name" value="FAD/NAD(P)-binding domain"/>
    <property type="match status" value="1"/>
</dbReference>
<name>A0A1M5YWY3_9BRAD</name>
<feature type="domain" description="FAD/NAD(P)-binding" evidence="4">
    <location>
        <begin position="14"/>
        <end position="288"/>
    </location>
</feature>
<evidence type="ECO:0000313" key="6">
    <source>
        <dbReference type="Proteomes" id="UP000189796"/>
    </source>
</evidence>
<keyword evidence="3" id="KW-0560">Oxidoreductase</keyword>
<sequence>MNDGQAQPVMQHADVVVIGAGVAGLTAAMIAAGHGVSTLVIEQLAPGGQVATIETIRNFPGFPDGIAGYELGPLLQQQAEAAGAVVQLDSVSTIAVDGSDYRVICADEEIATRAVIIAAGSSLRQLGVPGEAEFTGRGVSHCAACDGPLLKGQPVIVIGGGDSAFDEALVLAGHASEVTLIHRGSSPSARPCAIAQLAALPHVRIIANAEVVAIEGDKALTGVAIRRGAAIEHEPCRAVFAYIGLEPRTGFLQDLIALDAGGHIVTDLMMRASRPGLLAAGDIRAGSVNILASVAGDAATAAISAVRYLRMVRENKNAEWEGHDFGVAERSRTASGR</sequence>
<evidence type="ECO:0000256" key="3">
    <source>
        <dbReference type="ARBA" id="ARBA00023002"/>
    </source>
</evidence>
<dbReference type="EMBL" id="LT670817">
    <property type="protein sequence ID" value="SHI16537.1"/>
    <property type="molecule type" value="Genomic_DNA"/>
</dbReference>
<dbReference type="OrthoDB" id="9806179at2"/>
<proteinExistence type="predicted"/>
<dbReference type="Pfam" id="PF07992">
    <property type="entry name" value="Pyr_redox_2"/>
    <property type="match status" value="1"/>
</dbReference>
<dbReference type="InterPro" id="IPR036188">
    <property type="entry name" value="FAD/NAD-bd_sf"/>
</dbReference>
<evidence type="ECO:0000256" key="2">
    <source>
        <dbReference type="ARBA" id="ARBA00022630"/>
    </source>
</evidence>
<evidence type="ECO:0000313" key="5">
    <source>
        <dbReference type="EMBL" id="SHI16537.1"/>
    </source>
</evidence>
<dbReference type="PANTHER" id="PTHR48105">
    <property type="entry name" value="THIOREDOXIN REDUCTASE 1-RELATED-RELATED"/>
    <property type="match status" value="1"/>
</dbReference>
<dbReference type="InterPro" id="IPR050097">
    <property type="entry name" value="Ferredoxin-NADP_redctase_2"/>
</dbReference>
<keyword evidence="2" id="KW-0285">Flavoprotein</keyword>
<dbReference type="GO" id="GO:0016491">
    <property type="term" value="F:oxidoreductase activity"/>
    <property type="evidence" value="ECO:0007669"/>
    <property type="project" value="UniProtKB-KW"/>
</dbReference>
<dbReference type="AlphaFoldDB" id="A0A1M5YWY3"/>
<dbReference type="PRINTS" id="PR00368">
    <property type="entry name" value="FADPNR"/>
</dbReference>
<dbReference type="InterPro" id="IPR023753">
    <property type="entry name" value="FAD/NAD-binding_dom"/>
</dbReference>
<dbReference type="RefSeq" id="WP_079606846.1">
    <property type="nucleotide sequence ID" value="NZ_LT670817.1"/>
</dbReference>
<dbReference type="PRINTS" id="PR00469">
    <property type="entry name" value="PNDRDTASEII"/>
</dbReference>
<reference evidence="5 6" key="1">
    <citation type="submission" date="2016-11" db="EMBL/GenBank/DDBJ databases">
        <authorList>
            <person name="Jaros S."/>
            <person name="Januszkiewicz K."/>
            <person name="Wedrychowicz H."/>
        </authorList>
    </citation>
    <scope>NUCLEOTIDE SEQUENCE [LARGE SCALE GENOMIC DNA]</scope>
    <source>
        <strain evidence="5 6">GAS138</strain>
    </source>
</reference>
<evidence type="ECO:0000256" key="1">
    <source>
        <dbReference type="ARBA" id="ARBA00018719"/>
    </source>
</evidence>